<comment type="caution">
    <text evidence="12">The sequence shown here is derived from an EMBL/GenBank/DDBJ whole genome shotgun (WGS) entry which is preliminary data.</text>
</comment>
<dbReference type="InterPro" id="IPR023614">
    <property type="entry name" value="Porin_dom_sf"/>
</dbReference>
<feature type="domain" description="Porin" evidence="11">
    <location>
        <begin position="37"/>
        <end position="360"/>
    </location>
</feature>
<dbReference type="EMBL" id="JAJITC010000005">
    <property type="protein sequence ID" value="MCC8402345.1"/>
    <property type="molecule type" value="Genomic_DNA"/>
</dbReference>
<gene>
    <name evidence="12" type="ORF">LJ655_10650</name>
</gene>
<evidence type="ECO:0000256" key="6">
    <source>
        <dbReference type="ARBA" id="ARBA00022729"/>
    </source>
</evidence>
<evidence type="ECO:0000256" key="8">
    <source>
        <dbReference type="ARBA" id="ARBA00023114"/>
    </source>
</evidence>
<keyword evidence="6" id="KW-0732">Signal</keyword>
<dbReference type="InterPro" id="IPR002299">
    <property type="entry name" value="Porin_Neis"/>
</dbReference>
<dbReference type="InterPro" id="IPR001702">
    <property type="entry name" value="Porin_Gram-ve"/>
</dbReference>
<organism evidence="12 13">
    <name type="scientific">Paraburkholderia translucens</name>
    <dbReference type="NCBI Taxonomy" id="2886945"/>
    <lineage>
        <taxon>Bacteria</taxon>
        <taxon>Pseudomonadati</taxon>
        <taxon>Pseudomonadota</taxon>
        <taxon>Betaproteobacteria</taxon>
        <taxon>Burkholderiales</taxon>
        <taxon>Burkholderiaceae</taxon>
        <taxon>Paraburkholderia</taxon>
    </lineage>
</organism>
<comment type="subcellular location">
    <subcellularLocation>
        <location evidence="1">Cell outer membrane</location>
        <topology evidence="1">Multi-pass membrane protein</topology>
    </subcellularLocation>
</comment>
<comment type="subunit">
    <text evidence="2">Homotrimer.</text>
</comment>
<evidence type="ECO:0000256" key="5">
    <source>
        <dbReference type="ARBA" id="ARBA00022692"/>
    </source>
</evidence>
<evidence type="ECO:0000313" key="12">
    <source>
        <dbReference type="EMBL" id="MCC8402345.1"/>
    </source>
</evidence>
<keyword evidence="9" id="KW-0472">Membrane</keyword>
<evidence type="ECO:0000256" key="10">
    <source>
        <dbReference type="ARBA" id="ARBA00023237"/>
    </source>
</evidence>
<keyword evidence="5" id="KW-0812">Transmembrane</keyword>
<keyword evidence="8" id="KW-0626">Porin</keyword>
<keyword evidence="7" id="KW-0406">Ion transport</keyword>
<dbReference type="Proteomes" id="UP001430614">
    <property type="component" value="Unassembled WGS sequence"/>
</dbReference>
<evidence type="ECO:0000256" key="4">
    <source>
        <dbReference type="ARBA" id="ARBA00022452"/>
    </source>
</evidence>
<dbReference type="Pfam" id="PF13609">
    <property type="entry name" value="Porin_4"/>
    <property type="match status" value="1"/>
</dbReference>
<evidence type="ECO:0000256" key="3">
    <source>
        <dbReference type="ARBA" id="ARBA00022448"/>
    </source>
</evidence>
<dbReference type="PRINTS" id="PR00182">
    <property type="entry name" value="ECOLNEIPORIN"/>
</dbReference>
<dbReference type="PANTHER" id="PTHR34501:SF9">
    <property type="entry name" value="MAJOR OUTER MEMBRANE PROTEIN P.IA"/>
    <property type="match status" value="1"/>
</dbReference>
<dbReference type="PRINTS" id="PR00184">
    <property type="entry name" value="NEISSPPORIN"/>
</dbReference>
<dbReference type="InterPro" id="IPR033900">
    <property type="entry name" value="Gram_neg_porin_domain"/>
</dbReference>
<keyword evidence="4" id="KW-1134">Transmembrane beta strand</keyword>
<dbReference type="CDD" id="cd00342">
    <property type="entry name" value="gram_neg_porins"/>
    <property type="match status" value="1"/>
</dbReference>
<dbReference type="PANTHER" id="PTHR34501">
    <property type="entry name" value="PROTEIN YDDL-RELATED"/>
    <property type="match status" value="1"/>
</dbReference>
<dbReference type="InterPro" id="IPR050298">
    <property type="entry name" value="Gram-neg_bact_OMP"/>
</dbReference>
<evidence type="ECO:0000256" key="1">
    <source>
        <dbReference type="ARBA" id="ARBA00004571"/>
    </source>
</evidence>
<sequence length="414" mass="43977">MSDMDRRSGCNAIRQFLFNQKLRSVETEMKKKAMAGAIAALASVGAYAQSSVTLYGILDNGLTYVSNVKGSSLFKLDDGINQASRWGLHGNEDLGGGLKAIFTLENGFSLNTGAATHGGALFGRRAFVGLASEKFGTLIAGYDYDFIYDYISYYANVAQFAPSYAFHGAYDVDRLAGEPVSNMVRYETPIWHGFGAGVMYGFSNTPGRLGGTFNGAASVFSAGLKYSPTGTLRAPYSVAASFTRTQGGAVGATGGPGAGTMAQYALQADAIYTAALAGQVRLGDRFALNGVYTYTNANSRTLGTVVSSGYEAGVTYEASPFVTLGAGFTYMDQRQLGKFNLYSFGADYRLSKRTDVYAFGTLQHAFAGRQFADNFLISTPMSYGATVGTHAIYGNGRSSTANQLAVQVGIRHTF</sequence>
<evidence type="ECO:0000256" key="2">
    <source>
        <dbReference type="ARBA" id="ARBA00011233"/>
    </source>
</evidence>
<reference evidence="12 13" key="1">
    <citation type="submission" date="2021-11" db="EMBL/GenBank/DDBJ databases">
        <authorList>
            <person name="Oh E.-T."/>
            <person name="Kim S.-B."/>
        </authorList>
    </citation>
    <scope>NUCLEOTIDE SEQUENCE [LARGE SCALE GENOMIC DNA]</scope>
    <source>
        <strain evidence="12 13">MMS20-SJTN17</strain>
    </source>
</reference>
<dbReference type="Gene3D" id="2.40.160.10">
    <property type="entry name" value="Porin"/>
    <property type="match status" value="1"/>
</dbReference>
<accession>A0ABS8KC50</accession>
<keyword evidence="3" id="KW-0813">Transport</keyword>
<evidence type="ECO:0000313" key="13">
    <source>
        <dbReference type="Proteomes" id="UP001430614"/>
    </source>
</evidence>
<evidence type="ECO:0000256" key="9">
    <source>
        <dbReference type="ARBA" id="ARBA00023136"/>
    </source>
</evidence>
<evidence type="ECO:0000256" key="7">
    <source>
        <dbReference type="ARBA" id="ARBA00023065"/>
    </source>
</evidence>
<evidence type="ECO:0000259" key="11">
    <source>
        <dbReference type="Pfam" id="PF13609"/>
    </source>
</evidence>
<keyword evidence="10" id="KW-0998">Cell outer membrane</keyword>
<protein>
    <submittedName>
        <fullName evidence="12">Porin</fullName>
    </submittedName>
</protein>
<dbReference type="SUPFAM" id="SSF56935">
    <property type="entry name" value="Porins"/>
    <property type="match status" value="1"/>
</dbReference>
<name>A0ABS8KC50_9BURK</name>
<proteinExistence type="predicted"/>
<keyword evidence="13" id="KW-1185">Reference proteome</keyword>